<organism evidence="2 3">
    <name type="scientific">Marasmius crinis-equi</name>
    <dbReference type="NCBI Taxonomy" id="585013"/>
    <lineage>
        <taxon>Eukaryota</taxon>
        <taxon>Fungi</taxon>
        <taxon>Dikarya</taxon>
        <taxon>Basidiomycota</taxon>
        <taxon>Agaricomycotina</taxon>
        <taxon>Agaricomycetes</taxon>
        <taxon>Agaricomycetidae</taxon>
        <taxon>Agaricales</taxon>
        <taxon>Marasmiineae</taxon>
        <taxon>Marasmiaceae</taxon>
        <taxon>Marasmius</taxon>
    </lineage>
</organism>
<evidence type="ECO:0000313" key="3">
    <source>
        <dbReference type="Proteomes" id="UP001465976"/>
    </source>
</evidence>
<sequence length="73" mass="7693">MATLNMREVIRSRNATGVISGGLTGLGDIQFTNPSGSTGTFQVAAQSQPGSEYDISLPPREPKARAIKQESEA</sequence>
<keyword evidence="3" id="KW-1185">Reference proteome</keyword>
<accession>A0ABR3FBL1</accession>
<comment type="caution">
    <text evidence="2">The sequence shown here is derived from an EMBL/GenBank/DDBJ whole genome shotgun (WGS) entry which is preliminary data.</text>
</comment>
<proteinExistence type="predicted"/>
<feature type="region of interest" description="Disordered" evidence="1">
    <location>
        <begin position="37"/>
        <end position="73"/>
    </location>
</feature>
<feature type="compositionally biased region" description="Polar residues" evidence="1">
    <location>
        <begin position="37"/>
        <end position="50"/>
    </location>
</feature>
<evidence type="ECO:0000313" key="2">
    <source>
        <dbReference type="EMBL" id="KAL0572659.1"/>
    </source>
</evidence>
<dbReference type="EMBL" id="JBAHYK010000600">
    <property type="protein sequence ID" value="KAL0572659.1"/>
    <property type="molecule type" value="Genomic_DNA"/>
</dbReference>
<feature type="compositionally biased region" description="Basic and acidic residues" evidence="1">
    <location>
        <begin position="60"/>
        <end position="73"/>
    </location>
</feature>
<dbReference type="Proteomes" id="UP001465976">
    <property type="component" value="Unassembled WGS sequence"/>
</dbReference>
<name>A0ABR3FBL1_9AGAR</name>
<protein>
    <submittedName>
        <fullName evidence="2">Uncharacterized protein</fullName>
    </submittedName>
</protein>
<evidence type="ECO:0000256" key="1">
    <source>
        <dbReference type="SAM" id="MobiDB-lite"/>
    </source>
</evidence>
<reference evidence="2 3" key="1">
    <citation type="submission" date="2024-02" db="EMBL/GenBank/DDBJ databases">
        <title>A draft genome for the cacao thread blight pathogen Marasmius crinis-equi.</title>
        <authorList>
            <person name="Cohen S.P."/>
            <person name="Baruah I.K."/>
            <person name="Amoako-Attah I."/>
            <person name="Bukari Y."/>
            <person name="Meinhardt L.W."/>
            <person name="Bailey B.A."/>
        </authorList>
    </citation>
    <scope>NUCLEOTIDE SEQUENCE [LARGE SCALE GENOMIC DNA]</scope>
    <source>
        <strain evidence="2 3">GH-76</strain>
    </source>
</reference>
<gene>
    <name evidence="2" type="ORF">V5O48_009300</name>
</gene>